<dbReference type="RefSeq" id="WP_091151609.1">
    <property type="nucleotide sequence ID" value="NZ_FNOT01000002.1"/>
</dbReference>
<proteinExistence type="predicted"/>
<evidence type="ECO:0000313" key="1">
    <source>
        <dbReference type="EMBL" id="SDX57631.1"/>
    </source>
</evidence>
<sequence>MSRTAATVLAVLLAAACTGRDDPAPPPYRTVLATVDLDAAVGTDVVVHDLAPSPVGPPMALVGAAGAPQSWLVDLDDRAATAVPAVEPGSELVISDDGTPLVVGAALTRAGGDVLPLPLGGPPTAVLLVGETLHLARETRLVTVDVGTGAVRATADAPAPVTHLAPAPDGGLSALADSPDDGVVLLRLGPDLRVVGDPVVVVPERVSTPTALQVTADGTVVVAAYVGAAQEDGRLVTVADGRVRTVADLTGTDDTALDLAVDGRAGYVVLSASYQPAELTAVDLDTGERTAVVGLCGGAGAFGAIVRSADGSTLTVIGSCIDAEGPTTTAFVVG</sequence>
<dbReference type="EMBL" id="FNOT01000002">
    <property type="protein sequence ID" value="SDX57631.1"/>
    <property type="molecule type" value="Genomic_DNA"/>
</dbReference>
<name>A0A1H3CTY3_9ACTN</name>
<dbReference type="SUPFAM" id="SSF50969">
    <property type="entry name" value="YVTN repeat-like/Quinoprotein amine dehydrogenase"/>
    <property type="match status" value="1"/>
</dbReference>
<dbReference type="PROSITE" id="PS51257">
    <property type="entry name" value="PROKAR_LIPOPROTEIN"/>
    <property type="match status" value="1"/>
</dbReference>
<dbReference type="InterPro" id="IPR011044">
    <property type="entry name" value="Quino_amine_DH_bsu"/>
</dbReference>
<accession>A0A1H3CTY3</accession>
<keyword evidence="2" id="KW-1185">Reference proteome</keyword>
<dbReference type="AlphaFoldDB" id="A0A1H3CTY3"/>
<dbReference type="OrthoDB" id="5181245at2"/>
<dbReference type="Proteomes" id="UP000198921">
    <property type="component" value="Unassembled WGS sequence"/>
</dbReference>
<evidence type="ECO:0008006" key="3">
    <source>
        <dbReference type="Google" id="ProtNLM"/>
    </source>
</evidence>
<organism evidence="1 2">
    <name type="scientific">Geodermatophilus africanus</name>
    <dbReference type="NCBI Taxonomy" id="1137993"/>
    <lineage>
        <taxon>Bacteria</taxon>
        <taxon>Bacillati</taxon>
        <taxon>Actinomycetota</taxon>
        <taxon>Actinomycetes</taxon>
        <taxon>Geodermatophilales</taxon>
        <taxon>Geodermatophilaceae</taxon>
        <taxon>Geodermatophilus</taxon>
    </lineage>
</organism>
<reference evidence="2" key="1">
    <citation type="submission" date="2016-10" db="EMBL/GenBank/DDBJ databases">
        <authorList>
            <person name="Varghese N."/>
            <person name="Submissions S."/>
        </authorList>
    </citation>
    <scope>NUCLEOTIDE SEQUENCE [LARGE SCALE GENOMIC DNA]</scope>
    <source>
        <strain evidence="2">DSM 45422</strain>
    </source>
</reference>
<dbReference type="STRING" id="1137993.SAMN05660209_00747"/>
<protein>
    <recommendedName>
        <fullName evidence="3">DNA-binding beta-propeller fold protein YncE</fullName>
    </recommendedName>
</protein>
<evidence type="ECO:0000313" key="2">
    <source>
        <dbReference type="Proteomes" id="UP000198921"/>
    </source>
</evidence>
<gene>
    <name evidence="1" type="ORF">SAMN05660209_00747</name>
</gene>